<protein>
    <submittedName>
        <fullName evidence="2">Putative ovule protein</fullName>
    </submittedName>
</protein>
<name>A0A0V0I5C4_SOLCH</name>
<dbReference type="AlphaFoldDB" id="A0A0V0I5C4"/>
<keyword evidence="1" id="KW-0472">Membrane</keyword>
<sequence>MLNPPQLIFWLFMLCSTITCHIIFMVRFIITCTYKKIFNFDNQHISIYSTHTYTQGVSQVS</sequence>
<feature type="transmembrane region" description="Helical" evidence="1">
    <location>
        <begin position="6"/>
        <end position="30"/>
    </location>
</feature>
<organism evidence="2">
    <name type="scientific">Solanum chacoense</name>
    <name type="common">Chaco potato</name>
    <dbReference type="NCBI Taxonomy" id="4108"/>
    <lineage>
        <taxon>Eukaryota</taxon>
        <taxon>Viridiplantae</taxon>
        <taxon>Streptophyta</taxon>
        <taxon>Embryophyta</taxon>
        <taxon>Tracheophyta</taxon>
        <taxon>Spermatophyta</taxon>
        <taxon>Magnoliopsida</taxon>
        <taxon>eudicotyledons</taxon>
        <taxon>Gunneridae</taxon>
        <taxon>Pentapetalae</taxon>
        <taxon>asterids</taxon>
        <taxon>lamiids</taxon>
        <taxon>Solanales</taxon>
        <taxon>Solanaceae</taxon>
        <taxon>Solanoideae</taxon>
        <taxon>Solaneae</taxon>
        <taxon>Solanum</taxon>
    </lineage>
</organism>
<keyword evidence="1" id="KW-0812">Transmembrane</keyword>
<keyword evidence="1" id="KW-1133">Transmembrane helix</keyword>
<accession>A0A0V0I5C4</accession>
<reference evidence="2" key="1">
    <citation type="submission" date="2015-12" db="EMBL/GenBank/DDBJ databases">
        <title>Gene expression during late stages of embryo sac development: a critical building block for successful pollen-pistil interactions.</title>
        <authorList>
            <person name="Liu Y."/>
            <person name="Joly V."/>
            <person name="Sabar M."/>
            <person name="Matton D.P."/>
        </authorList>
    </citation>
    <scope>NUCLEOTIDE SEQUENCE</scope>
</reference>
<evidence type="ECO:0000256" key="1">
    <source>
        <dbReference type="SAM" id="Phobius"/>
    </source>
</evidence>
<proteinExistence type="predicted"/>
<evidence type="ECO:0000313" key="2">
    <source>
        <dbReference type="EMBL" id="JAP27775.1"/>
    </source>
</evidence>
<dbReference type="EMBL" id="GEDG01010810">
    <property type="protein sequence ID" value="JAP27775.1"/>
    <property type="molecule type" value="Transcribed_RNA"/>
</dbReference>